<evidence type="ECO:0000256" key="6">
    <source>
        <dbReference type="ARBA" id="ARBA00022840"/>
    </source>
</evidence>
<dbReference type="PROSITE" id="PS00808">
    <property type="entry name" value="ADP_GLC_PYROPHOSPH_1"/>
    <property type="match status" value="1"/>
</dbReference>
<evidence type="ECO:0000256" key="9">
    <source>
        <dbReference type="HAMAP-Rule" id="MF_00624"/>
    </source>
</evidence>
<dbReference type="InterPro" id="IPR011004">
    <property type="entry name" value="Trimer_LpxA-like_sf"/>
</dbReference>
<dbReference type="Pfam" id="PF00483">
    <property type="entry name" value="NTP_transferase"/>
    <property type="match status" value="1"/>
</dbReference>
<dbReference type="CDD" id="cd04651">
    <property type="entry name" value="LbH_G1P_AT_C"/>
    <property type="match status" value="1"/>
</dbReference>
<keyword evidence="7 9" id="KW-0320">Glycogen biosynthesis</keyword>
<dbReference type="CDD" id="cd02508">
    <property type="entry name" value="ADP_Glucose_PP"/>
    <property type="match status" value="1"/>
</dbReference>
<evidence type="ECO:0000256" key="1">
    <source>
        <dbReference type="ARBA" id="ARBA00010443"/>
    </source>
</evidence>
<feature type="domain" description="Nucleotidyl transferase" evidence="10">
    <location>
        <begin position="5"/>
        <end position="274"/>
    </location>
</feature>
<evidence type="ECO:0000256" key="7">
    <source>
        <dbReference type="ARBA" id="ARBA00023056"/>
    </source>
</evidence>
<name>A0ABM9HBW8_9BACT</name>
<keyword evidence="4 9" id="KW-0548">Nucleotidyltransferase</keyword>
<keyword evidence="13" id="KW-1185">Reference proteome</keyword>
<reference evidence="12 13" key="1">
    <citation type="submission" date="2022-09" db="EMBL/GenBank/DDBJ databases">
        <authorList>
            <person name="Kop L."/>
        </authorList>
    </citation>
    <scope>NUCLEOTIDE SEQUENCE [LARGE SCALE GENOMIC DNA]</scope>
    <source>
        <strain evidence="12 13">347</strain>
    </source>
</reference>
<dbReference type="PROSITE" id="PS00809">
    <property type="entry name" value="ADP_GLC_PYROPHOSPH_2"/>
    <property type="match status" value="1"/>
</dbReference>
<dbReference type="EMBL" id="OX336137">
    <property type="protein sequence ID" value="CAI2717670.1"/>
    <property type="molecule type" value="Genomic_DNA"/>
</dbReference>
<dbReference type="InterPro" id="IPR005836">
    <property type="entry name" value="ADP_Glu_pyroP_CS"/>
</dbReference>
<feature type="binding site" evidence="9">
    <location>
        <position position="96"/>
    </location>
    <ligand>
        <name>alpha-D-glucose 1-phosphate</name>
        <dbReference type="ChEBI" id="CHEBI:58601"/>
    </ligand>
</feature>
<comment type="function">
    <text evidence="9">Involved in the biosynthesis of ADP-glucose, a building block required for the elongation reactions to produce glycogen. Catalyzes the reaction between ATP and alpha-D-glucose 1-phosphate (G1P) to produce pyrophosphate and ADP-Glc.</text>
</comment>
<dbReference type="PANTHER" id="PTHR43523">
    <property type="entry name" value="GLUCOSE-1-PHOSPHATE ADENYLYLTRANSFERASE-RELATED"/>
    <property type="match status" value="1"/>
</dbReference>
<evidence type="ECO:0000256" key="4">
    <source>
        <dbReference type="ARBA" id="ARBA00022695"/>
    </source>
</evidence>
<dbReference type="Proteomes" id="UP001157733">
    <property type="component" value="Chromosome"/>
</dbReference>
<evidence type="ECO:0000256" key="2">
    <source>
        <dbReference type="ARBA" id="ARBA00022600"/>
    </source>
</evidence>
<comment type="subunit">
    <text evidence="9">Homotetramer.</text>
</comment>
<evidence type="ECO:0000256" key="8">
    <source>
        <dbReference type="ARBA" id="ARBA00023277"/>
    </source>
</evidence>
<proteinExistence type="inferred from homology"/>
<feature type="site" description="Could play a key role in the communication between the regulatory and the substrate sites" evidence="9">
    <location>
        <position position="57"/>
    </location>
</feature>
<dbReference type="InterPro" id="IPR005835">
    <property type="entry name" value="NTP_transferase_dom"/>
</dbReference>
<dbReference type="InterPro" id="IPR023049">
    <property type="entry name" value="GlgC_bac"/>
</dbReference>
<dbReference type="Gene3D" id="2.160.10.10">
    <property type="entry name" value="Hexapeptide repeat proteins"/>
    <property type="match status" value="1"/>
</dbReference>
<dbReference type="NCBIfam" id="NF001947">
    <property type="entry name" value="PRK00725.1"/>
    <property type="match status" value="1"/>
</dbReference>
<keyword evidence="5 9" id="KW-0547">Nucleotide-binding</keyword>
<dbReference type="HAMAP" id="MF_00624">
    <property type="entry name" value="GlgC"/>
    <property type="match status" value="1"/>
</dbReference>
<evidence type="ECO:0000259" key="11">
    <source>
        <dbReference type="Pfam" id="PF24894"/>
    </source>
</evidence>
<feature type="binding site" evidence="9">
    <location>
        <begin position="176"/>
        <end position="177"/>
    </location>
    <ligand>
        <name>alpha-D-glucose 1-phosphate</name>
        <dbReference type="ChEBI" id="CHEBI:58601"/>
    </ligand>
</feature>
<dbReference type="SUPFAM" id="SSF51161">
    <property type="entry name" value="Trimeric LpxA-like enzymes"/>
    <property type="match status" value="1"/>
</dbReference>
<dbReference type="Pfam" id="PF24894">
    <property type="entry name" value="Hexapep_GlmU"/>
    <property type="match status" value="1"/>
</dbReference>
<keyword evidence="2 9" id="KW-0321">Glycogen metabolism</keyword>
<evidence type="ECO:0000313" key="12">
    <source>
        <dbReference type="EMBL" id="CAI2717670.1"/>
    </source>
</evidence>
<dbReference type="GO" id="GO:0008878">
    <property type="term" value="F:glucose-1-phosphate adenylyltransferase activity"/>
    <property type="evidence" value="ECO:0007669"/>
    <property type="project" value="UniProtKB-EC"/>
</dbReference>
<dbReference type="RefSeq" id="WP_282010593.1">
    <property type="nucleotide sequence ID" value="NZ_OX336137.1"/>
</dbReference>
<feature type="domain" description="Glucose-1-phosphate adenylyltransferase/Bifunctional protein GlmU-like C-terminal hexapeptide" evidence="11">
    <location>
        <begin position="297"/>
        <end position="400"/>
    </location>
</feature>
<keyword evidence="8 9" id="KW-0119">Carbohydrate metabolism</keyword>
<dbReference type="PANTHER" id="PTHR43523:SF2">
    <property type="entry name" value="GLUCOSE-1-PHOSPHATE ADENYLYLTRANSFERASE"/>
    <property type="match status" value="1"/>
</dbReference>
<sequence length="411" mass="46159">MRILGMIMAGGEGSRLYPLTAERAKPAVPFGGKYRLIDIVLSNFINSRIYAIYVLTQFKSQSLTEHLQEGWRFSSILPDHFILPVPAQKRTGESWYRGTADAIYQNINLVQDRDFDLVAIFGADHIYRMDIQHMAQFHNDKEADVTISAIPVPLDQAHQFGVIQVDEHSRVIGFQEKPKNPTPIPDRPGLAYVSMGNYLFNAKFLTEVLFVDADKSESSHDFGKDILPSVFGNHSVYAYDFATNRVPDITEEEIGYWRDVGTIGSYWEANMDLRNIKPIFNLYNRKWSIKTTSFSLPPAKFVFNMEGRRGQAVNSLVSEGSIISGGVVQDSVLGRSVMVEGGSAVINSILLDRVHIGPDCTINMAIIDKDVYVPRGTVIGYDPAEDQKRFHVDQESNIIVIPKGYQFPKTA</sequence>
<evidence type="ECO:0000256" key="3">
    <source>
        <dbReference type="ARBA" id="ARBA00022679"/>
    </source>
</evidence>
<evidence type="ECO:0000313" key="13">
    <source>
        <dbReference type="Proteomes" id="UP001157733"/>
    </source>
</evidence>
<dbReference type="NCBIfam" id="TIGR02091">
    <property type="entry name" value="glgC"/>
    <property type="match status" value="1"/>
</dbReference>
<dbReference type="EC" id="2.7.7.27" evidence="9"/>
<dbReference type="InterPro" id="IPR011831">
    <property type="entry name" value="ADP-Glc_PPase"/>
</dbReference>
<keyword evidence="6 9" id="KW-0067">ATP-binding</keyword>
<accession>A0ABM9HBW8</accession>
<organism evidence="12 13">
    <name type="scientific">Nitrospina watsonii</name>
    <dbReference type="NCBI Taxonomy" id="1323948"/>
    <lineage>
        <taxon>Bacteria</taxon>
        <taxon>Pseudomonadati</taxon>
        <taxon>Nitrospinota/Tectimicrobiota group</taxon>
        <taxon>Nitrospinota</taxon>
        <taxon>Nitrospinia</taxon>
        <taxon>Nitrospinales</taxon>
        <taxon>Nitrospinaceae</taxon>
        <taxon>Nitrospina</taxon>
    </lineage>
</organism>
<dbReference type="InterPro" id="IPR056818">
    <property type="entry name" value="GlmU/GlgC-like_hexapep"/>
</dbReference>
<keyword evidence="3 9" id="KW-0808">Transferase</keyword>
<feature type="binding site" evidence="9">
    <location>
        <position position="161"/>
    </location>
    <ligand>
        <name>alpha-D-glucose 1-phosphate</name>
        <dbReference type="ChEBI" id="CHEBI:58601"/>
    </ligand>
</feature>
<feature type="binding site" evidence="9">
    <location>
        <position position="194"/>
    </location>
    <ligand>
        <name>alpha-D-glucose 1-phosphate</name>
        <dbReference type="ChEBI" id="CHEBI:58601"/>
    </ligand>
</feature>
<comment type="pathway">
    <text evidence="9">Glycan biosynthesis; glycogen biosynthesis.</text>
</comment>
<comment type="similarity">
    <text evidence="1 9">Belongs to the bacterial/plant glucose-1-phosphate adenylyltransferase family.</text>
</comment>
<dbReference type="SUPFAM" id="SSF53448">
    <property type="entry name" value="Nucleotide-diphospho-sugar transferases"/>
    <property type="match status" value="1"/>
</dbReference>
<dbReference type="InterPro" id="IPR029044">
    <property type="entry name" value="Nucleotide-diphossugar_trans"/>
</dbReference>
<feature type="site" description="Could play a key role in the communication between the regulatory and the substrate sites" evidence="9">
    <location>
        <position position="95"/>
    </location>
</feature>
<evidence type="ECO:0000256" key="5">
    <source>
        <dbReference type="ARBA" id="ARBA00022741"/>
    </source>
</evidence>
<dbReference type="NCBIfam" id="NF002023">
    <property type="entry name" value="PRK00844.1"/>
    <property type="match status" value="1"/>
</dbReference>
<comment type="catalytic activity">
    <reaction evidence="9">
        <text>alpha-D-glucose 1-phosphate + ATP + H(+) = ADP-alpha-D-glucose + diphosphate</text>
        <dbReference type="Rhea" id="RHEA:12120"/>
        <dbReference type="ChEBI" id="CHEBI:15378"/>
        <dbReference type="ChEBI" id="CHEBI:30616"/>
        <dbReference type="ChEBI" id="CHEBI:33019"/>
        <dbReference type="ChEBI" id="CHEBI:57498"/>
        <dbReference type="ChEBI" id="CHEBI:58601"/>
        <dbReference type="EC" id="2.7.7.27"/>
    </reaction>
</comment>
<protein>
    <recommendedName>
        <fullName evidence="9">Glucose-1-phosphate adenylyltransferase</fullName>
        <ecNumber evidence="9">2.7.7.27</ecNumber>
    </recommendedName>
    <alternativeName>
        <fullName evidence="9">ADP-glucose pyrophosphorylase</fullName>
        <shortName evidence="9">ADPGlc PPase</shortName>
    </alternativeName>
    <alternativeName>
        <fullName evidence="9">ADP-glucose synthase</fullName>
    </alternativeName>
</protein>
<evidence type="ECO:0000259" key="10">
    <source>
        <dbReference type="Pfam" id="PF00483"/>
    </source>
</evidence>
<dbReference type="Gene3D" id="3.90.550.10">
    <property type="entry name" value="Spore Coat Polysaccharide Biosynthesis Protein SpsA, Chain A"/>
    <property type="match status" value="1"/>
</dbReference>
<gene>
    <name evidence="9 12" type="primary">glgC</name>
    <name evidence="12" type="ORF">NSPWAT_0811</name>
</gene>